<protein>
    <submittedName>
        <fullName evidence="2">Uncharacterized protein</fullName>
    </submittedName>
</protein>
<dbReference type="RefSeq" id="XP_502408.3">
    <property type="nucleotide sequence ID" value="XM_502408.3"/>
</dbReference>
<reference evidence="2 3" key="1">
    <citation type="journal article" date="2016" name="PLoS ONE">
        <title>Sequence Assembly of Yarrowia lipolytica Strain W29/CLIB89 Shows Transposable Element Diversity.</title>
        <authorList>
            <person name="Magnan C."/>
            <person name="Yu J."/>
            <person name="Chang I."/>
            <person name="Jahn E."/>
            <person name="Kanomata Y."/>
            <person name="Wu J."/>
            <person name="Zeller M."/>
            <person name="Oakes M."/>
            <person name="Baldi P."/>
            <person name="Sandmeyer S."/>
        </authorList>
    </citation>
    <scope>NUCLEOTIDE SEQUENCE [LARGE SCALE GENOMIC DNA]</scope>
    <source>
        <strain evidence="3">CLIB89(W29)</strain>
    </source>
</reference>
<evidence type="ECO:0000313" key="2">
    <source>
        <dbReference type="EMBL" id="AOW03574.1"/>
    </source>
</evidence>
<feature type="region of interest" description="Disordered" evidence="1">
    <location>
        <begin position="1"/>
        <end position="31"/>
    </location>
</feature>
<dbReference type="EMBL" id="CP017556">
    <property type="protein sequence ID" value="AOW03574.1"/>
    <property type="molecule type" value="Genomic_DNA"/>
</dbReference>
<evidence type="ECO:0000256" key="1">
    <source>
        <dbReference type="SAM" id="MobiDB-lite"/>
    </source>
</evidence>
<dbReference type="AlphaFoldDB" id="A0A1D8ND58"/>
<dbReference type="VEuPathDB" id="FungiDB:YALI0_D04510g"/>
<accession>A0A1D8ND58</accession>
<feature type="region of interest" description="Disordered" evidence="1">
    <location>
        <begin position="113"/>
        <end position="204"/>
    </location>
</feature>
<dbReference type="VEuPathDB" id="FungiDB:YALI1_D05692g"/>
<feature type="region of interest" description="Disordered" evidence="1">
    <location>
        <begin position="73"/>
        <end position="100"/>
    </location>
</feature>
<dbReference type="KEGG" id="yli:2910642"/>
<evidence type="ECO:0000313" key="3">
    <source>
        <dbReference type="Proteomes" id="UP000182444"/>
    </source>
</evidence>
<feature type="compositionally biased region" description="Polar residues" evidence="1">
    <location>
        <begin position="139"/>
        <end position="177"/>
    </location>
</feature>
<feature type="compositionally biased region" description="Basic and acidic residues" evidence="1">
    <location>
        <begin position="73"/>
        <end position="97"/>
    </location>
</feature>
<sequence>MANDNLANQLPEKIRRRLTPVGVHKGPEDPAAVSTTMTTAAKEETHRALRQKAARECERVRLVHSKVRENEAQKRRQVLENRNSRLQEAQARRESVIQKRRSSAQSFVAMIRESQQEMSSEQSVEDEVPDEKQPPGKSDLSTMSTNQQNQTDSTRSPVTTATTSSEGEPININNNDKSGGGAGSSSSDPSASTASERSSVSKHGHSYLASVIQIQKDIERLRELSPLVQYLILDSPIPSTAPSDPPDTNDFPDHVVKYIKSLHPLESQDRKAFTMLLLRELKGDGIRSIRSPATKLSTLLVHFGIPSTAASGHVMLMALTRMLKIAPSEFQQPWEDAVSLVSCFRRALASVTSETQVPTWFASIFVRHYEASSKYSDRMESRINRVMLNQLAEQVSLVPLLAQEVVQYGGREGVLREIGVDRFNKAFQRLTTCVCPRNVIHSPETMRQARRFASRALYVACRSAPHNLTHDTYTTHMRQLEMWVKDPSWDSISDDLSTNLSLQMKRSRRMSDEFAAAAFYSQFYELFRVFCIPSESSSAFGISAQEIQGIVFSSGDCEHMLKWVGQYVCATDAVLDNINEDEECFPRDLIKEQGMQAPFFTPHCRIDLEMLIMTRMKVDRVVESMHKYETEKLYFKGYSPMGDATLRFAYELGALFERFRLCKKTVTSVQWKYWYLVFLTRAICDIVPTRDNYHVKLFDYLMVELESQITNHMFADNHSDVENGSDYGGSRDSFCSRVILDKLLNCVEQFGSLHRATEIKTVTGKFRRLQLVTGGSTSSAPTGPDSDQWFDECVSVNLHVDLYLLVSQMLYDMRIGENLNAAIRGSYSSILQEEMDTFGKQCRAGYDGLKNTSEFLKTAFDHAITKLHPGDVRNESSCSFHDPLLIGFCNLVFGSPQLDLPYGYGLPESMFSIYRFIVACQIETRALIICGSILLHAQNTVHVSGYRMKPSQADVMVLRTGRMPKSSTLKTPTLFEAVLELVFDHPHFGEEEAESVAHTIAQHVEMPTLGEDGRMRVYSQLVDRIKASTARVVHQNGSDSVGKVLTKRVEGHFLYSHARLKNMDPPASVETIAGFDSAVEHLTERMGTVWKTHYESHAHGYLDMVHHLRPDLKPAVITRLRFKTVRPKERRVRPHFR</sequence>
<name>A0A1D8ND58_YARLL</name>
<dbReference type="GeneID" id="2910642"/>
<dbReference type="Proteomes" id="UP000182444">
    <property type="component" value="Chromosome 1D"/>
</dbReference>
<feature type="compositionally biased region" description="Low complexity" evidence="1">
    <location>
        <begin position="184"/>
        <end position="198"/>
    </location>
</feature>
<gene>
    <name evidence="2" type="ORF">YALI1_D05692g</name>
</gene>
<proteinExistence type="predicted"/>
<organism evidence="2 3">
    <name type="scientific">Yarrowia lipolytica</name>
    <name type="common">Candida lipolytica</name>
    <dbReference type="NCBI Taxonomy" id="4952"/>
    <lineage>
        <taxon>Eukaryota</taxon>
        <taxon>Fungi</taxon>
        <taxon>Dikarya</taxon>
        <taxon>Ascomycota</taxon>
        <taxon>Saccharomycotina</taxon>
        <taxon>Dipodascomycetes</taxon>
        <taxon>Dipodascales</taxon>
        <taxon>Dipodascales incertae sedis</taxon>
        <taxon>Yarrowia</taxon>
    </lineage>
</organism>